<dbReference type="RefSeq" id="WP_067510940.1">
    <property type="nucleotide sequence ID" value="NZ_QNRE01000001.1"/>
</dbReference>
<feature type="domain" description="Mce/MlaD" evidence="1">
    <location>
        <begin position="42"/>
        <end position="115"/>
    </location>
</feature>
<evidence type="ECO:0000313" key="2">
    <source>
        <dbReference type="EMBL" id="RBO96047.1"/>
    </source>
</evidence>
<dbReference type="Proteomes" id="UP000252586">
    <property type="component" value="Unassembled WGS sequence"/>
</dbReference>
<dbReference type="GO" id="GO:0005576">
    <property type="term" value="C:extracellular region"/>
    <property type="evidence" value="ECO:0007669"/>
    <property type="project" value="TreeGrafter"/>
</dbReference>
<dbReference type="PANTHER" id="PTHR33371:SF4">
    <property type="entry name" value="INTERMEMBRANE PHOSPHOLIPID TRANSPORT SYSTEM BINDING PROTEIN MLAD"/>
    <property type="match status" value="1"/>
</dbReference>
<name>A0A366E167_9NOCA</name>
<sequence length="372" mass="38827">MGGRTALHRALGSRGLMSVAVVVTLVLAGGAVLQLSRPAPDTRTYCAEMPDSIGLREGSAVTVMGIRVGEVTGIEPNGRWARVRFTVREDRTLPEDVGAVTVSDTLVADRNLALVGDEPDGPGWDPGQCITNTLTPQSLSRTFDALAGLADELNGAHDPARRGDLGAGLTALDQATADSAERINTVIRELGRALSAPDAAIGHLGALIDALTELTGRARSGWDTVETMVTELPRTFNDIVVIAFPPIIEIVTYLAQVLPQLNDVVMMFGTPAVRALDAMTDLPAMLASGVGSLSEVIRMTPAIASGFAQALDPATGRPTIRYAAPGLAVPPQDAPHVCPALEALMGQRCTVREDGAVTIPALPLLLATVSAR</sequence>
<dbReference type="Pfam" id="PF02470">
    <property type="entry name" value="MlaD"/>
    <property type="match status" value="1"/>
</dbReference>
<dbReference type="STRING" id="1210090.GCA_001613185_04230"/>
<evidence type="ECO:0000313" key="3">
    <source>
        <dbReference type="Proteomes" id="UP000252586"/>
    </source>
</evidence>
<dbReference type="InterPro" id="IPR003399">
    <property type="entry name" value="Mce/MlaD"/>
</dbReference>
<reference evidence="2 3" key="1">
    <citation type="submission" date="2018-06" db="EMBL/GenBank/DDBJ databases">
        <title>Genomic Encyclopedia of Type Strains, Phase IV (KMG-IV): sequencing the most valuable type-strain genomes for metagenomic binning, comparative biology and taxonomic classification.</title>
        <authorList>
            <person name="Goeker M."/>
        </authorList>
    </citation>
    <scope>NUCLEOTIDE SEQUENCE [LARGE SCALE GENOMIC DNA]</scope>
    <source>
        <strain evidence="2 3">DSM 44599</strain>
    </source>
</reference>
<evidence type="ECO:0000259" key="1">
    <source>
        <dbReference type="Pfam" id="PF02470"/>
    </source>
</evidence>
<comment type="caution">
    <text evidence="2">The sequence shown here is derived from an EMBL/GenBank/DDBJ whole genome shotgun (WGS) entry which is preliminary data.</text>
</comment>
<organism evidence="2 3">
    <name type="scientific">Nocardia puris</name>
    <dbReference type="NCBI Taxonomy" id="208602"/>
    <lineage>
        <taxon>Bacteria</taxon>
        <taxon>Bacillati</taxon>
        <taxon>Actinomycetota</taxon>
        <taxon>Actinomycetes</taxon>
        <taxon>Mycobacteriales</taxon>
        <taxon>Nocardiaceae</taxon>
        <taxon>Nocardia</taxon>
    </lineage>
</organism>
<dbReference type="OrthoDB" id="4608030at2"/>
<dbReference type="PANTHER" id="PTHR33371">
    <property type="entry name" value="INTERMEMBRANE PHOSPHOLIPID TRANSPORT SYSTEM BINDING PROTEIN MLAD-RELATED"/>
    <property type="match status" value="1"/>
</dbReference>
<dbReference type="AlphaFoldDB" id="A0A366E167"/>
<proteinExistence type="predicted"/>
<dbReference type="InterPro" id="IPR052336">
    <property type="entry name" value="MlaD_Phospholipid_Transporter"/>
</dbReference>
<keyword evidence="3" id="KW-1185">Reference proteome</keyword>
<dbReference type="EMBL" id="QNRE01000001">
    <property type="protein sequence ID" value="RBO96047.1"/>
    <property type="molecule type" value="Genomic_DNA"/>
</dbReference>
<accession>A0A366E167</accession>
<protein>
    <submittedName>
        <fullName evidence="2">Virulence factor Mce-like protein</fullName>
    </submittedName>
</protein>
<gene>
    <name evidence="2" type="ORF">DFR74_10158</name>
</gene>